<evidence type="ECO:0000313" key="3">
    <source>
        <dbReference type="Proteomes" id="UP001305702"/>
    </source>
</evidence>
<dbReference type="RefSeq" id="WP_315606269.1">
    <property type="nucleotide sequence ID" value="NZ_CP130318.1"/>
</dbReference>
<sequence>MYPIHPVTVESCKPHYGRLVCAVMQDGTQHIGILSRVHGGKLYLNESAETTSASTRSKSKGKGKAKSAALGPEGFPPPPGPDGFFPPPPNAFGGRLVLDLTALALLFLVIL</sequence>
<keyword evidence="3" id="KW-1185">Reference proteome</keyword>
<dbReference type="Proteomes" id="UP001305702">
    <property type="component" value="Chromosome"/>
</dbReference>
<dbReference type="EMBL" id="CP130318">
    <property type="protein sequence ID" value="WNQ12492.1"/>
    <property type="molecule type" value="Genomic_DNA"/>
</dbReference>
<organism evidence="2 3">
    <name type="scientific">Paenibacillus aurantius</name>
    <dbReference type="NCBI Taxonomy" id="2918900"/>
    <lineage>
        <taxon>Bacteria</taxon>
        <taxon>Bacillati</taxon>
        <taxon>Bacillota</taxon>
        <taxon>Bacilli</taxon>
        <taxon>Bacillales</taxon>
        <taxon>Paenibacillaceae</taxon>
        <taxon>Paenibacillus</taxon>
    </lineage>
</organism>
<feature type="region of interest" description="Disordered" evidence="1">
    <location>
        <begin position="47"/>
        <end position="86"/>
    </location>
</feature>
<gene>
    <name evidence="2" type="ORF">MJA45_05515</name>
</gene>
<name>A0AA96RFY4_9BACL</name>
<evidence type="ECO:0000256" key="1">
    <source>
        <dbReference type="SAM" id="MobiDB-lite"/>
    </source>
</evidence>
<feature type="compositionally biased region" description="Pro residues" evidence="1">
    <location>
        <begin position="74"/>
        <end position="86"/>
    </location>
</feature>
<dbReference type="KEGG" id="paun:MJA45_05515"/>
<feature type="compositionally biased region" description="Low complexity" evidence="1">
    <location>
        <begin position="47"/>
        <end position="56"/>
    </location>
</feature>
<protein>
    <submittedName>
        <fullName evidence="2">Uncharacterized protein</fullName>
    </submittedName>
</protein>
<proteinExistence type="predicted"/>
<reference evidence="2 3" key="1">
    <citation type="submission" date="2022-02" db="EMBL/GenBank/DDBJ databases">
        <title>Paenibacillus sp. MBLB1776 Whole Genome Shotgun Sequencing.</title>
        <authorList>
            <person name="Hwang C.Y."/>
            <person name="Cho E.-S."/>
            <person name="Seo M.-J."/>
        </authorList>
    </citation>
    <scope>NUCLEOTIDE SEQUENCE [LARGE SCALE GENOMIC DNA]</scope>
    <source>
        <strain evidence="2 3">MBLB1776</strain>
    </source>
</reference>
<dbReference type="AlphaFoldDB" id="A0AA96RFY4"/>
<evidence type="ECO:0000313" key="2">
    <source>
        <dbReference type="EMBL" id="WNQ12492.1"/>
    </source>
</evidence>
<accession>A0AA96RFY4</accession>